<dbReference type="eggNOG" id="COG2855">
    <property type="taxonomic scope" value="Bacteria"/>
</dbReference>
<reference evidence="9" key="1">
    <citation type="journal article" date="2016" name="Genome Announc.">
        <title>Complete genome sequence of Alkaliphilus metalliredigens strain QYMF, an alkaliphilic and metal-reducing bacterium isolated from borax-contaminated leachate ponds.</title>
        <authorList>
            <person name="Hwang C."/>
            <person name="Copeland A."/>
            <person name="Lucas S."/>
            <person name="Lapidus A."/>
            <person name="Barry K."/>
            <person name="Detter J.C."/>
            <person name="Glavina Del Rio T."/>
            <person name="Hammon N."/>
            <person name="Israni S."/>
            <person name="Dalin E."/>
            <person name="Tice H."/>
            <person name="Pitluck S."/>
            <person name="Chertkov O."/>
            <person name="Brettin T."/>
            <person name="Bruce D."/>
            <person name="Han C."/>
            <person name="Schmutz J."/>
            <person name="Larimer F."/>
            <person name="Land M.L."/>
            <person name="Hauser L."/>
            <person name="Kyrpides N."/>
            <person name="Mikhailova N."/>
            <person name="Ye Q."/>
            <person name="Zhou J."/>
            <person name="Richardson P."/>
            <person name="Fields M.W."/>
        </authorList>
    </citation>
    <scope>NUCLEOTIDE SEQUENCE [LARGE SCALE GENOMIC DNA]</scope>
    <source>
        <strain evidence="9">QYMF</strain>
    </source>
</reference>
<accession>A6TJC8</accession>
<dbReference type="PANTHER" id="PTHR30106">
    <property type="entry name" value="INNER MEMBRANE PROTEIN YEIH-RELATED"/>
    <property type="match status" value="1"/>
</dbReference>
<feature type="transmembrane region" description="Helical" evidence="7">
    <location>
        <begin position="122"/>
        <end position="143"/>
    </location>
</feature>
<name>A6TJC8_ALKMQ</name>
<organism evidence="8 9">
    <name type="scientific">Alkaliphilus metalliredigens (strain QYMF)</name>
    <dbReference type="NCBI Taxonomy" id="293826"/>
    <lineage>
        <taxon>Bacteria</taxon>
        <taxon>Bacillati</taxon>
        <taxon>Bacillota</taxon>
        <taxon>Clostridia</taxon>
        <taxon>Peptostreptococcales</taxon>
        <taxon>Natronincolaceae</taxon>
        <taxon>Alkaliphilus</taxon>
    </lineage>
</organism>
<evidence type="ECO:0000256" key="5">
    <source>
        <dbReference type="ARBA" id="ARBA00022989"/>
    </source>
</evidence>
<dbReference type="KEGG" id="amt:Amet_0053"/>
<feature type="transmembrane region" description="Helical" evidence="7">
    <location>
        <begin position="270"/>
        <end position="295"/>
    </location>
</feature>
<keyword evidence="4 7" id="KW-0812">Transmembrane</keyword>
<sequence length="469" mass="50456">MINFQGVKGENVLKKEVDLITVSKKENWWTEAMKQGINWSSLWKKEDWWTVWLGFLLIIASIAGVVAVPVLPLRWGPGRQGAETIIGSIPAEILSGILVTGIINLALFSIGILFIKREELKKFIVAFPFVFMLAIVAELGGNYAPWRHYGFNSVIWALGIGLLVSNTIKTPGFMKGAVRTELYIKTGLVLLGASILFNRMLALGAMGLGVAWIVTPIVLISMYWFSQKVLKMHDSKGLAITIASATSVCGVSAAIAAGTAAKAKKEEISLAISITLIFTVVMMIGMPALVGALGIDPIVGGAWLGGTIDATGAVVAAGAMLGENALEVASVIKMVQNILIGLIAFGIAIFFSTVVEKKPASEVTIGPAEVWVRMPKFIIGFIAASILFSFILPQNAIDASLPSINGFREFLFTLAFISIGLESNFKEMAKMVKGGKPLTLYLVGQALNIILTFIAAYIFFSGRFFTLPF</sequence>
<evidence type="ECO:0000313" key="8">
    <source>
        <dbReference type="EMBL" id="ABR46296.1"/>
    </source>
</evidence>
<protein>
    <submittedName>
        <fullName evidence="8">Uncharacterized protein</fullName>
    </submittedName>
</protein>
<feature type="transmembrane region" description="Helical" evidence="7">
    <location>
        <begin position="334"/>
        <end position="356"/>
    </location>
</feature>
<dbReference type="Pfam" id="PF03601">
    <property type="entry name" value="Cons_hypoth698"/>
    <property type="match status" value="1"/>
</dbReference>
<keyword evidence="9" id="KW-1185">Reference proteome</keyword>
<feature type="transmembrane region" description="Helical" evidence="7">
    <location>
        <begin position="49"/>
        <end position="73"/>
    </location>
</feature>
<keyword evidence="5 7" id="KW-1133">Transmembrane helix</keyword>
<dbReference type="EMBL" id="CP000724">
    <property type="protein sequence ID" value="ABR46296.1"/>
    <property type="molecule type" value="Genomic_DNA"/>
</dbReference>
<evidence type="ECO:0000256" key="2">
    <source>
        <dbReference type="ARBA" id="ARBA00007977"/>
    </source>
</evidence>
<feature type="transmembrane region" description="Helical" evidence="7">
    <location>
        <begin position="237"/>
        <end position="258"/>
    </location>
</feature>
<evidence type="ECO:0000256" key="4">
    <source>
        <dbReference type="ARBA" id="ARBA00022692"/>
    </source>
</evidence>
<comment type="subcellular location">
    <subcellularLocation>
        <location evidence="1">Cell membrane</location>
        <topology evidence="1">Multi-pass membrane protein</topology>
    </subcellularLocation>
</comment>
<evidence type="ECO:0000313" key="9">
    <source>
        <dbReference type="Proteomes" id="UP000001572"/>
    </source>
</evidence>
<evidence type="ECO:0000256" key="3">
    <source>
        <dbReference type="ARBA" id="ARBA00022475"/>
    </source>
</evidence>
<dbReference type="HOGENOM" id="CLU_033541_6_0_9"/>
<feature type="transmembrane region" description="Helical" evidence="7">
    <location>
        <begin position="302"/>
        <end position="322"/>
    </location>
</feature>
<evidence type="ECO:0000256" key="6">
    <source>
        <dbReference type="ARBA" id="ARBA00023136"/>
    </source>
</evidence>
<dbReference type="InterPro" id="IPR018383">
    <property type="entry name" value="UPF0324_pro"/>
</dbReference>
<feature type="transmembrane region" description="Helical" evidence="7">
    <location>
        <begin position="93"/>
        <end position="115"/>
    </location>
</feature>
<dbReference type="Proteomes" id="UP000001572">
    <property type="component" value="Chromosome"/>
</dbReference>
<evidence type="ECO:0000256" key="7">
    <source>
        <dbReference type="SAM" id="Phobius"/>
    </source>
</evidence>
<feature type="transmembrane region" description="Helical" evidence="7">
    <location>
        <begin position="377"/>
        <end position="397"/>
    </location>
</feature>
<comment type="similarity">
    <text evidence="2">Belongs to the UPF0324 family.</text>
</comment>
<dbReference type="GO" id="GO:0005886">
    <property type="term" value="C:plasma membrane"/>
    <property type="evidence" value="ECO:0007669"/>
    <property type="project" value="UniProtKB-SubCell"/>
</dbReference>
<gene>
    <name evidence="8" type="ordered locus">Amet_0053</name>
</gene>
<dbReference type="STRING" id="293826.Amet_0053"/>
<feature type="transmembrane region" description="Helical" evidence="7">
    <location>
        <begin position="149"/>
        <end position="168"/>
    </location>
</feature>
<keyword evidence="3" id="KW-1003">Cell membrane</keyword>
<evidence type="ECO:0000256" key="1">
    <source>
        <dbReference type="ARBA" id="ARBA00004651"/>
    </source>
</evidence>
<dbReference type="PANTHER" id="PTHR30106:SF1">
    <property type="entry name" value="UPF0324 MEMBRANE PROTEIN FN0533"/>
    <property type="match status" value="1"/>
</dbReference>
<proteinExistence type="inferred from homology"/>
<feature type="transmembrane region" description="Helical" evidence="7">
    <location>
        <begin position="203"/>
        <end position="225"/>
    </location>
</feature>
<feature type="transmembrane region" description="Helical" evidence="7">
    <location>
        <begin position="438"/>
        <end position="460"/>
    </location>
</feature>
<keyword evidence="6 7" id="KW-0472">Membrane</keyword>
<dbReference type="AlphaFoldDB" id="A6TJC8"/>